<reference evidence="5 6" key="1">
    <citation type="submission" date="2023-07" db="EMBL/GenBank/DDBJ databases">
        <title>Genomic Encyclopedia of Type Strains, Phase IV (KMG-IV): sequencing the most valuable type-strain genomes for metagenomic binning, comparative biology and taxonomic classification.</title>
        <authorList>
            <person name="Goeker M."/>
        </authorList>
    </citation>
    <scope>NUCLEOTIDE SEQUENCE [LARGE SCALE GENOMIC DNA]</scope>
    <source>
        <strain evidence="5 6">DSM 1400</strain>
    </source>
</reference>
<evidence type="ECO:0000313" key="6">
    <source>
        <dbReference type="Proteomes" id="UP001224418"/>
    </source>
</evidence>
<dbReference type="PANTHER" id="PTHR42788">
    <property type="entry name" value="TAURINE IMPORT ATP-BINDING PROTEIN-RELATED"/>
    <property type="match status" value="1"/>
</dbReference>
<dbReference type="InterPro" id="IPR027417">
    <property type="entry name" value="P-loop_NTPase"/>
</dbReference>
<dbReference type="Proteomes" id="UP001224418">
    <property type="component" value="Unassembled WGS sequence"/>
</dbReference>
<protein>
    <submittedName>
        <fullName evidence="5">Sulfonate transport system ATP-binding protein</fullName>
        <ecNumber evidence="5">3.6.3.-</ecNumber>
    </submittedName>
</protein>
<dbReference type="Pfam" id="PF00005">
    <property type="entry name" value="ABC_tran"/>
    <property type="match status" value="1"/>
</dbReference>
<keyword evidence="5" id="KW-0378">Hydrolase</keyword>
<dbReference type="InterPro" id="IPR003439">
    <property type="entry name" value="ABC_transporter-like_ATP-bd"/>
</dbReference>
<name>A0ABU0JV16_HATLI</name>
<keyword evidence="3 5" id="KW-0067">ATP-binding</keyword>
<proteinExistence type="predicted"/>
<comment type="caution">
    <text evidence="5">The sequence shown here is derived from an EMBL/GenBank/DDBJ whole genome shotgun (WGS) entry which is preliminary data.</text>
</comment>
<evidence type="ECO:0000256" key="2">
    <source>
        <dbReference type="ARBA" id="ARBA00022741"/>
    </source>
</evidence>
<sequence>MGYKIENLTKEYKVNSKIHKVLDNINLYIDHKKITVILGKSGSGKTTILRLLAGLEFPTSGNVKFINDENKEIKPKIGMVFQESRLFPWLKVKDNITIHIKNKDTKQKISAKYIKLLKLTGFEDAKPYQLSGGMAHRVAIGRALAYEPHILLMDEPFAALDYFTRSLLQNELLDLHKKTNKGIIFVTHNIDEAILLAHKILIIDKGRVVKEYNLKKSNEEKLCNKNKEVLKNDILRILEEKQNEDT</sequence>
<dbReference type="PROSITE" id="PS50893">
    <property type="entry name" value="ABC_TRANSPORTER_2"/>
    <property type="match status" value="1"/>
</dbReference>
<keyword evidence="6" id="KW-1185">Reference proteome</keyword>
<dbReference type="SUPFAM" id="SSF52540">
    <property type="entry name" value="P-loop containing nucleoside triphosphate hydrolases"/>
    <property type="match status" value="1"/>
</dbReference>
<dbReference type="PANTHER" id="PTHR42788:SF13">
    <property type="entry name" value="ALIPHATIC SULFONATES IMPORT ATP-BINDING PROTEIN SSUB"/>
    <property type="match status" value="1"/>
</dbReference>
<evidence type="ECO:0000259" key="4">
    <source>
        <dbReference type="PROSITE" id="PS50893"/>
    </source>
</evidence>
<dbReference type="SMART" id="SM00382">
    <property type="entry name" value="AAA"/>
    <property type="match status" value="1"/>
</dbReference>
<evidence type="ECO:0000256" key="3">
    <source>
        <dbReference type="ARBA" id="ARBA00022840"/>
    </source>
</evidence>
<accession>A0ABU0JV16</accession>
<dbReference type="EC" id="3.6.3.-" evidence="5"/>
<dbReference type="InterPro" id="IPR003593">
    <property type="entry name" value="AAA+_ATPase"/>
</dbReference>
<evidence type="ECO:0000256" key="1">
    <source>
        <dbReference type="ARBA" id="ARBA00022448"/>
    </source>
</evidence>
<keyword evidence="2" id="KW-0547">Nucleotide-binding</keyword>
<dbReference type="EMBL" id="JAUSWN010000036">
    <property type="protein sequence ID" value="MDQ0480950.1"/>
    <property type="molecule type" value="Genomic_DNA"/>
</dbReference>
<dbReference type="RefSeq" id="WP_307357289.1">
    <property type="nucleotide sequence ID" value="NZ_BAAACJ010000048.1"/>
</dbReference>
<dbReference type="InterPro" id="IPR050166">
    <property type="entry name" value="ABC_transporter_ATP-bind"/>
</dbReference>
<evidence type="ECO:0000313" key="5">
    <source>
        <dbReference type="EMBL" id="MDQ0480950.1"/>
    </source>
</evidence>
<dbReference type="GO" id="GO:0016787">
    <property type="term" value="F:hydrolase activity"/>
    <property type="evidence" value="ECO:0007669"/>
    <property type="project" value="UniProtKB-KW"/>
</dbReference>
<dbReference type="GO" id="GO:0005524">
    <property type="term" value="F:ATP binding"/>
    <property type="evidence" value="ECO:0007669"/>
    <property type="project" value="UniProtKB-KW"/>
</dbReference>
<feature type="domain" description="ABC transporter" evidence="4">
    <location>
        <begin position="3"/>
        <end position="230"/>
    </location>
</feature>
<keyword evidence="1" id="KW-0813">Transport</keyword>
<gene>
    <name evidence="5" type="ORF">QOZ93_002701</name>
</gene>
<dbReference type="Gene3D" id="3.40.50.300">
    <property type="entry name" value="P-loop containing nucleotide triphosphate hydrolases"/>
    <property type="match status" value="1"/>
</dbReference>
<organism evidence="5 6">
    <name type="scientific">Hathewaya limosa</name>
    <name type="common">Clostridium limosum</name>
    <dbReference type="NCBI Taxonomy" id="1536"/>
    <lineage>
        <taxon>Bacteria</taxon>
        <taxon>Bacillati</taxon>
        <taxon>Bacillota</taxon>
        <taxon>Clostridia</taxon>
        <taxon>Eubacteriales</taxon>
        <taxon>Clostridiaceae</taxon>
        <taxon>Hathewaya</taxon>
    </lineage>
</organism>